<dbReference type="PANTHER" id="PTHR33215:SF13">
    <property type="entry name" value="PROTEIN DISTAL ANTENNA"/>
    <property type="match status" value="1"/>
</dbReference>
<protein>
    <submittedName>
        <fullName evidence="2">Transposase</fullName>
    </submittedName>
</protein>
<dbReference type="GO" id="GO:0006313">
    <property type="term" value="P:DNA transposition"/>
    <property type="evidence" value="ECO:0007669"/>
    <property type="project" value="InterPro"/>
</dbReference>
<dbReference type="Gene3D" id="1.10.10.60">
    <property type="entry name" value="Homeodomain-like"/>
    <property type="match status" value="1"/>
</dbReference>
<evidence type="ECO:0000256" key="1">
    <source>
        <dbReference type="SAM" id="Coils"/>
    </source>
</evidence>
<sequence length="101" mass="11431">MPRKSYSEEFKRDAVAMYEDTDGVSCNSVAHDLGVNRGSLAAWVKRYGTGKKARAIDAAARARKASDSERIRQLEKHNRLLQQQRDILRTAAQYFAKEMGL</sequence>
<name>A0A1H1RLH4_9CORY</name>
<gene>
    <name evidence="2" type="ORF">SAMN04488539_1530</name>
</gene>
<dbReference type="GO" id="GO:0003677">
    <property type="term" value="F:DNA binding"/>
    <property type="evidence" value="ECO:0007669"/>
    <property type="project" value="InterPro"/>
</dbReference>
<reference evidence="2 3" key="1">
    <citation type="submission" date="2016-10" db="EMBL/GenBank/DDBJ databases">
        <authorList>
            <person name="de Groot N.N."/>
        </authorList>
    </citation>
    <scope>NUCLEOTIDE SEQUENCE [LARGE SCALE GENOMIC DNA]</scope>
    <source>
        <strain evidence="2 3">DSM 45434</strain>
    </source>
</reference>
<dbReference type="InterPro" id="IPR002514">
    <property type="entry name" value="Transposase_8"/>
</dbReference>
<dbReference type="PANTHER" id="PTHR33215">
    <property type="entry name" value="PROTEIN DISTAL ANTENNA"/>
    <property type="match status" value="1"/>
</dbReference>
<evidence type="ECO:0000313" key="3">
    <source>
        <dbReference type="Proteomes" id="UP000182237"/>
    </source>
</evidence>
<keyword evidence="3" id="KW-1185">Reference proteome</keyword>
<dbReference type="RefSeq" id="WP_081582953.1">
    <property type="nucleotide sequence ID" value="NZ_LT629765.1"/>
</dbReference>
<dbReference type="Pfam" id="PF01527">
    <property type="entry name" value="HTH_Tnp_1"/>
    <property type="match status" value="1"/>
</dbReference>
<dbReference type="Proteomes" id="UP000182237">
    <property type="component" value="Chromosome I"/>
</dbReference>
<keyword evidence="1" id="KW-0175">Coiled coil</keyword>
<dbReference type="SUPFAM" id="SSF46689">
    <property type="entry name" value="Homeodomain-like"/>
    <property type="match status" value="1"/>
</dbReference>
<dbReference type="AlphaFoldDB" id="A0A1H1RLH4"/>
<proteinExistence type="predicted"/>
<dbReference type="InterPro" id="IPR009057">
    <property type="entry name" value="Homeodomain-like_sf"/>
</dbReference>
<dbReference type="GO" id="GO:0004803">
    <property type="term" value="F:transposase activity"/>
    <property type="evidence" value="ECO:0007669"/>
    <property type="project" value="InterPro"/>
</dbReference>
<feature type="coiled-coil region" evidence="1">
    <location>
        <begin position="64"/>
        <end position="91"/>
    </location>
</feature>
<dbReference type="EMBL" id="LT629765">
    <property type="protein sequence ID" value="SDS36548.1"/>
    <property type="molecule type" value="Genomic_DNA"/>
</dbReference>
<dbReference type="InterPro" id="IPR051839">
    <property type="entry name" value="RD_transcriptional_regulator"/>
</dbReference>
<accession>A0A1H1RLH4</accession>
<organism evidence="2 3">
    <name type="scientific">Corynebacterium timonense</name>
    <dbReference type="NCBI Taxonomy" id="441500"/>
    <lineage>
        <taxon>Bacteria</taxon>
        <taxon>Bacillati</taxon>
        <taxon>Actinomycetota</taxon>
        <taxon>Actinomycetes</taxon>
        <taxon>Mycobacteriales</taxon>
        <taxon>Corynebacteriaceae</taxon>
        <taxon>Corynebacterium</taxon>
    </lineage>
</organism>
<dbReference type="STRING" id="1203190.GCA_000312345_01664"/>
<evidence type="ECO:0000313" key="2">
    <source>
        <dbReference type="EMBL" id="SDS36548.1"/>
    </source>
</evidence>